<dbReference type="InterPro" id="IPR045035">
    <property type="entry name" value="YSL-like"/>
</dbReference>
<keyword evidence="8" id="KW-1185">Reference proteome</keyword>
<feature type="transmembrane region" description="Helical" evidence="6">
    <location>
        <begin position="208"/>
        <end position="235"/>
    </location>
</feature>
<feature type="transmembrane region" description="Helical" evidence="6">
    <location>
        <begin position="55"/>
        <end position="75"/>
    </location>
</feature>
<feature type="transmembrane region" description="Helical" evidence="6">
    <location>
        <begin position="87"/>
        <end position="110"/>
    </location>
</feature>
<dbReference type="OrthoDB" id="177269at2"/>
<evidence type="ECO:0000256" key="3">
    <source>
        <dbReference type="ARBA" id="ARBA00022692"/>
    </source>
</evidence>
<feature type="transmembrane region" description="Helical" evidence="6">
    <location>
        <begin position="373"/>
        <end position="391"/>
    </location>
</feature>
<feature type="transmembrane region" description="Helical" evidence="6">
    <location>
        <begin position="247"/>
        <end position="269"/>
    </location>
</feature>
<dbReference type="PANTHER" id="PTHR31645">
    <property type="entry name" value="OLIGOPEPTIDE TRANSPORTER YGL114W-RELATED"/>
    <property type="match status" value="1"/>
</dbReference>
<comment type="caution">
    <text evidence="7">The sequence shown here is derived from an EMBL/GenBank/DDBJ whole genome shotgun (WGS) entry which is preliminary data.</text>
</comment>
<gene>
    <name evidence="7" type="ORF">EOE66_16330</name>
</gene>
<dbReference type="EMBL" id="SACR01000005">
    <property type="protein sequence ID" value="RVU44256.1"/>
    <property type="molecule type" value="Genomic_DNA"/>
</dbReference>
<feature type="transmembrane region" description="Helical" evidence="6">
    <location>
        <begin position="527"/>
        <end position="550"/>
    </location>
</feature>
<dbReference type="RefSeq" id="WP_128229805.1">
    <property type="nucleotide sequence ID" value="NZ_SACR01000005.1"/>
</dbReference>
<dbReference type="GO" id="GO:0016020">
    <property type="term" value="C:membrane"/>
    <property type="evidence" value="ECO:0007669"/>
    <property type="project" value="UniProtKB-SubCell"/>
</dbReference>
<evidence type="ECO:0000313" key="7">
    <source>
        <dbReference type="EMBL" id="RVU44256.1"/>
    </source>
</evidence>
<evidence type="ECO:0000256" key="5">
    <source>
        <dbReference type="ARBA" id="ARBA00023136"/>
    </source>
</evidence>
<dbReference type="InterPro" id="IPR004813">
    <property type="entry name" value="OPT"/>
</dbReference>
<proteinExistence type="predicted"/>
<feature type="transmembrane region" description="Helical" evidence="6">
    <location>
        <begin position="174"/>
        <end position="196"/>
    </location>
</feature>
<protein>
    <submittedName>
        <fullName evidence="7">Peptide transporter</fullName>
    </submittedName>
</protein>
<dbReference type="Pfam" id="PF03169">
    <property type="entry name" value="OPT"/>
    <property type="match status" value="2"/>
</dbReference>
<feature type="transmembrane region" description="Helical" evidence="6">
    <location>
        <begin position="116"/>
        <end position="137"/>
    </location>
</feature>
<sequence>MNPTSLAAAPATPRWRWLPPMNSPRYYVMLALLGIFILGPLGGVTASYMNFSIGFFVGGQVLAGILGSTVTLGYGPEGKHGANYMQTAAASVAGMAGMGVLIQAMVWMGLPQPPLWQLMLFMGAIGMFGAGVGMLYTPILVDRLQLTFPSGLAVANILRALTDPVLLRRSIARLGSGMGLGVIGGLGAAKLAFLGAIELSTSTLGAGLLVGARIGVAALVAGLTGTLLIPYFISIGWLQAGEPFRKITFLIGLGLIMGAALLDIGQILAQAWRQWRSPPAERVAVPPQPDWQRTHFGRLVAWIIFWGAVLVWVGSSVLNQPVFFMAFAMVLVFLFAMVNGISLGISDSNPISSAFVTAVVLMAALGLKDPTVGLMAGGILLVACSVAGDMQQDRSTGWRLGTPRTIQFRFQVLGLVVGAVMTVAFAQLFMTAYPVLSLDQTVMKADEQPSQWVSAMTYKFVGALRSLTDDKPYQRWAIALGVAIGLGVQIVRKMVFGSAAYQSWAQRNAGTRAADFALDAIVLPSPYAYSFGTFLGLATSAWFALGGVIASTVDTLRHRGGQKTEDDALPADMSTVSLVGGGLIAGDALAALGLGLVGLLAMVAG</sequence>
<reference evidence="7 8" key="1">
    <citation type="submission" date="2019-01" db="EMBL/GenBank/DDBJ databases">
        <authorList>
            <person name="Chen W.-M."/>
        </authorList>
    </citation>
    <scope>NUCLEOTIDE SEQUENCE [LARGE SCALE GENOMIC DNA]</scope>
    <source>
        <strain evidence="7 8">KYPY4</strain>
    </source>
</reference>
<dbReference type="GO" id="GO:0035673">
    <property type="term" value="F:oligopeptide transmembrane transporter activity"/>
    <property type="evidence" value="ECO:0007669"/>
    <property type="project" value="InterPro"/>
</dbReference>
<evidence type="ECO:0000256" key="1">
    <source>
        <dbReference type="ARBA" id="ARBA00004141"/>
    </source>
</evidence>
<organism evidence="7 8">
    <name type="scientific">Rubrivivax rivuli</name>
    <dbReference type="NCBI Taxonomy" id="1862385"/>
    <lineage>
        <taxon>Bacteria</taxon>
        <taxon>Pseudomonadati</taxon>
        <taxon>Pseudomonadota</taxon>
        <taxon>Betaproteobacteria</taxon>
        <taxon>Burkholderiales</taxon>
        <taxon>Sphaerotilaceae</taxon>
        <taxon>Rubrivivax</taxon>
    </lineage>
</organism>
<keyword evidence="3 6" id="KW-0812">Transmembrane</keyword>
<name>A0A437RBT5_9BURK</name>
<keyword evidence="4 6" id="KW-1133">Transmembrane helix</keyword>
<feature type="transmembrane region" description="Helical" evidence="6">
    <location>
        <begin position="473"/>
        <end position="491"/>
    </location>
</feature>
<keyword evidence="5 6" id="KW-0472">Membrane</keyword>
<feature type="transmembrane region" description="Helical" evidence="6">
    <location>
        <begin position="412"/>
        <end position="436"/>
    </location>
</feature>
<feature type="transmembrane region" description="Helical" evidence="6">
    <location>
        <begin position="26"/>
        <end position="49"/>
    </location>
</feature>
<evidence type="ECO:0000313" key="8">
    <source>
        <dbReference type="Proteomes" id="UP000285575"/>
    </source>
</evidence>
<dbReference type="AlphaFoldDB" id="A0A437RBT5"/>
<feature type="transmembrane region" description="Helical" evidence="6">
    <location>
        <begin position="299"/>
        <end position="318"/>
    </location>
</feature>
<dbReference type="Proteomes" id="UP000285575">
    <property type="component" value="Unassembled WGS sequence"/>
</dbReference>
<evidence type="ECO:0000256" key="6">
    <source>
        <dbReference type="SAM" id="Phobius"/>
    </source>
</evidence>
<evidence type="ECO:0000256" key="2">
    <source>
        <dbReference type="ARBA" id="ARBA00022448"/>
    </source>
</evidence>
<feature type="transmembrane region" description="Helical" evidence="6">
    <location>
        <begin position="324"/>
        <end position="343"/>
    </location>
</feature>
<accession>A0A437RBT5</accession>
<keyword evidence="2" id="KW-0813">Transport</keyword>
<feature type="transmembrane region" description="Helical" evidence="6">
    <location>
        <begin position="583"/>
        <end position="604"/>
    </location>
</feature>
<dbReference type="PANTHER" id="PTHR31645:SF0">
    <property type="entry name" value="OLIGOPEPTIDE TRANSPORTER YGL114W-RELATED"/>
    <property type="match status" value="1"/>
</dbReference>
<comment type="subcellular location">
    <subcellularLocation>
        <location evidence="1">Membrane</location>
        <topology evidence="1">Multi-pass membrane protein</topology>
    </subcellularLocation>
</comment>
<evidence type="ECO:0000256" key="4">
    <source>
        <dbReference type="ARBA" id="ARBA00022989"/>
    </source>
</evidence>